<reference evidence="1" key="1">
    <citation type="submission" date="2019-08" db="EMBL/GenBank/DDBJ databases">
        <authorList>
            <person name="Liu F."/>
        </authorList>
    </citation>
    <scope>NUCLEOTIDE SEQUENCE [LARGE SCALE GENOMIC DNA]</scope>
    <source>
        <strain evidence="1">PA1801</strain>
        <tissue evidence="1">Leaf</tissue>
    </source>
</reference>
<keyword evidence="1" id="KW-0695">RNA-directed DNA polymerase</keyword>
<dbReference type="EMBL" id="SMMG02000005">
    <property type="protein sequence ID" value="KAA3474081.1"/>
    <property type="molecule type" value="Genomic_DNA"/>
</dbReference>
<protein>
    <submittedName>
        <fullName evidence="1">Reverse transcriptase</fullName>
    </submittedName>
</protein>
<sequence length="67" mass="7867">MVLSVCIDKRQDNVLVAYELHTMKNKQAGNQGYFALKLDISNAYNRVEWNFLECMLSHLGYAKRWID</sequence>
<dbReference type="OrthoDB" id="1741891at2759"/>
<keyword evidence="1" id="KW-0548">Nucleotidyltransferase</keyword>
<dbReference type="Proteomes" id="UP000325315">
    <property type="component" value="Unassembled WGS sequence"/>
</dbReference>
<keyword evidence="2" id="KW-1185">Reference proteome</keyword>
<proteinExistence type="predicted"/>
<comment type="caution">
    <text evidence="1">The sequence shown here is derived from an EMBL/GenBank/DDBJ whole genome shotgun (WGS) entry which is preliminary data.</text>
</comment>
<gene>
    <name evidence="1" type="ORF">EPI10_024405</name>
</gene>
<evidence type="ECO:0000313" key="1">
    <source>
        <dbReference type="EMBL" id="KAA3474081.1"/>
    </source>
</evidence>
<accession>A0A5B6VXE7</accession>
<evidence type="ECO:0000313" key="2">
    <source>
        <dbReference type="Proteomes" id="UP000325315"/>
    </source>
</evidence>
<keyword evidence="1" id="KW-0808">Transferase</keyword>
<dbReference type="AlphaFoldDB" id="A0A5B6VXE7"/>
<name>A0A5B6VXE7_9ROSI</name>
<organism evidence="1 2">
    <name type="scientific">Gossypium australe</name>
    <dbReference type="NCBI Taxonomy" id="47621"/>
    <lineage>
        <taxon>Eukaryota</taxon>
        <taxon>Viridiplantae</taxon>
        <taxon>Streptophyta</taxon>
        <taxon>Embryophyta</taxon>
        <taxon>Tracheophyta</taxon>
        <taxon>Spermatophyta</taxon>
        <taxon>Magnoliopsida</taxon>
        <taxon>eudicotyledons</taxon>
        <taxon>Gunneridae</taxon>
        <taxon>Pentapetalae</taxon>
        <taxon>rosids</taxon>
        <taxon>malvids</taxon>
        <taxon>Malvales</taxon>
        <taxon>Malvaceae</taxon>
        <taxon>Malvoideae</taxon>
        <taxon>Gossypium</taxon>
    </lineage>
</organism>
<dbReference type="GO" id="GO:0003964">
    <property type="term" value="F:RNA-directed DNA polymerase activity"/>
    <property type="evidence" value="ECO:0007669"/>
    <property type="project" value="UniProtKB-KW"/>
</dbReference>